<proteinExistence type="predicted"/>
<dbReference type="AlphaFoldDB" id="A0A914W1B4"/>
<dbReference type="Proteomes" id="UP000887566">
    <property type="component" value="Unplaced"/>
</dbReference>
<evidence type="ECO:0000313" key="2">
    <source>
        <dbReference type="Proteomes" id="UP000887566"/>
    </source>
</evidence>
<dbReference type="WBParaSite" id="PSAMB.scaffold2951size20436.g19815.t1">
    <property type="protein sequence ID" value="PSAMB.scaffold2951size20436.g19815.t1"/>
    <property type="gene ID" value="PSAMB.scaffold2951size20436.g19815"/>
</dbReference>
<feature type="compositionally biased region" description="Basic residues" evidence="1">
    <location>
        <begin position="21"/>
        <end position="33"/>
    </location>
</feature>
<feature type="region of interest" description="Disordered" evidence="1">
    <location>
        <begin position="21"/>
        <end position="129"/>
    </location>
</feature>
<feature type="compositionally biased region" description="Polar residues" evidence="1">
    <location>
        <begin position="94"/>
        <end position="104"/>
    </location>
</feature>
<sequence length="254" mass="28552">MNQYSVATTFVENDGHRRIRKHNEHWRRKKSCKKSAIADGESDNDRRIPIGGTPKPDGCRSTRAVTQRGASSDASNKGRPGGRTANGVRREDTPNQFISPQRSPEAQRRPPTRRASPSNATPPPPPSSSMLFLALSQAKLTTRNHSLLSLAVSWRHECPLRWRRITESQRLPARREWRVTGVRASSTDGSGQGDRYTRNLRYSIAVIRLIRVDHAGASASYGRTIQLVHSTKALCRNSSRVAARRWARSTDERR</sequence>
<organism evidence="2 3">
    <name type="scientific">Plectus sambesii</name>
    <dbReference type="NCBI Taxonomy" id="2011161"/>
    <lineage>
        <taxon>Eukaryota</taxon>
        <taxon>Metazoa</taxon>
        <taxon>Ecdysozoa</taxon>
        <taxon>Nematoda</taxon>
        <taxon>Chromadorea</taxon>
        <taxon>Plectida</taxon>
        <taxon>Plectina</taxon>
        <taxon>Plectoidea</taxon>
        <taxon>Plectidae</taxon>
        <taxon>Plectus</taxon>
    </lineage>
</organism>
<evidence type="ECO:0000313" key="3">
    <source>
        <dbReference type="WBParaSite" id="PSAMB.scaffold2951size20436.g19815.t1"/>
    </source>
</evidence>
<feature type="compositionally biased region" description="Polar residues" evidence="1">
    <location>
        <begin position="63"/>
        <end position="75"/>
    </location>
</feature>
<reference evidence="3" key="1">
    <citation type="submission" date="2022-11" db="UniProtKB">
        <authorList>
            <consortium name="WormBaseParasite"/>
        </authorList>
    </citation>
    <scope>IDENTIFICATION</scope>
</reference>
<accession>A0A914W1B4</accession>
<evidence type="ECO:0000256" key="1">
    <source>
        <dbReference type="SAM" id="MobiDB-lite"/>
    </source>
</evidence>
<name>A0A914W1B4_9BILA</name>
<keyword evidence="2" id="KW-1185">Reference proteome</keyword>
<protein>
    <submittedName>
        <fullName evidence="3">Uncharacterized protein</fullName>
    </submittedName>
</protein>